<dbReference type="Proteomes" id="UP000010998">
    <property type="component" value="Chromosome"/>
</dbReference>
<evidence type="ECO:0000313" key="2">
    <source>
        <dbReference type="EMBL" id="AGB45445.1"/>
    </source>
</evidence>
<reference evidence="3" key="1">
    <citation type="submission" date="2012-02" db="EMBL/GenBank/DDBJ databases">
        <title>Complete sequence of Mesorhizobium australicum WSM2073.</title>
        <authorList>
            <person name="Lucas S."/>
            <person name="Han J."/>
            <person name="Lapidus A."/>
            <person name="Cheng J.-F."/>
            <person name="Goodwin L."/>
            <person name="Pitluck S."/>
            <person name="Peters L."/>
            <person name="Gu W."/>
            <person name="Detter J.C."/>
            <person name="Han C."/>
            <person name="Tapia R."/>
            <person name="Land M."/>
            <person name="Hauser L."/>
            <person name="Kyrpides N."/>
            <person name="Ivanova N."/>
            <person name="Pagani I."/>
            <person name="Reeve W.G."/>
            <person name="Howieson J.G."/>
            <person name="Tiwari R.P."/>
            <person name="O'Hara G.W."/>
            <person name="Atkins C.A."/>
            <person name="Ronson C.W."/>
            <person name="Nandasena K.G."/>
            <person name="Woyke T."/>
        </authorList>
    </citation>
    <scope>NUCLEOTIDE SEQUENCE [LARGE SCALE GENOMIC DNA]</scope>
    <source>
        <strain evidence="3">LMG 24608 / HAMBI 3006 / WSM2073</strain>
    </source>
</reference>
<sequence length="114" mass="12215">MTVAGGRSPVAGMQAASHARIVPGARYRQRHAEIDGGDHQVLEQARFSRPQACHGTPTALEIPDDDAGKPEKVDQDQSQEMIIAEHGLTDSILAGGRAGREEGRPAFRPYFLAG</sequence>
<dbReference type="HOGENOM" id="CLU_2118134_0_0_5"/>
<feature type="compositionally biased region" description="Basic and acidic residues" evidence="1">
    <location>
        <begin position="66"/>
        <end position="75"/>
    </location>
</feature>
<dbReference type="KEGG" id="mam:Mesau_03067"/>
<proteinExistence type="predicted"/>
<evidence type="ECO:0000256" key="1">
    <source>
        <dbReference type="SAM" id="MobiDB-lite"/>
    </source>
</evidence>
<keyword evidence="3" id="KW-1185">Reference proteome</keyword>
<feature type="region of interest" description="Disordered" evidence="1">
    <location>
        <begin position="51"/>
        <end position="75"/>
    </location>
</feature>
<dbReference type="EMBL" id="CP003358">
    <property type="protein sequence ID" value="AGB45445.1"/>
    <property type="molecule type" value="Genomic_DNA"/>
</dbReference>
<name>L0KLA3_MESAW</name>
<organism evidence="2 3">
    <name type="scientific">Mesorhizobium australicum (strain HAMBI 3006 / LMG 24608 / WSM2073)</name>
    <dbReference type="NCBI Taxonomy" id="754035"/>
    <lineage>
        <taxon>Bacteria</taxon>
        <taxon>Pseudomonadati</taxon>
        <taxon>Pseudomonadota</taxon>
        <taxon>Alphaproteobacteria</taxon>
        <taxon>Hyphomicrobiales</taxon>
        <taxon>Phyllobacteriaceae</taxon>
        <taxon>Mesorhizobium</taxon>
    </lineage>
</organism>
<accession>L0KLA3</accession>
<evidence type="ECO:0000313" key="3">
    <source>
        <dbReference type="Proteomes" id="UP000010998"/>
    </source>
</evidence>
<dbReference type="AlphaFoldDB" id="L0KLA3"/>
<protein>
    <submittedName>
        <fullName evidence="2">Uncharacterized protein</fullName>
    </submittedName>
</protein>
<gene>
    <name evidence="2" type="ordered locus">Mesau_03067</name>
</gene>